<accession>A0AAD9MHA3</accession>
<comment type="caution">
    <text evidence="1">The sequence shown here is derived from an EMBL/GenBank/DDBJ whole genome shotgun (WGS) entry which is preliminary data.</text>
</comment>
<proteinExistence type="predicted"/>
<gene>
    <name evidence="1" type="ORF">QBZ16_004123</name>
</gene>
<keyword evidence="2" id="KW-1185">Reference proteome</keyword>
<dbReference type="AlphaFoldDB" id="A0AAD9MHA3"/>
<dbReference type="EMBL" id="JASFZW010000005">
    <property type="protein sequence ID" value="KAK2078254.1"/>
    <property type="molecule type" value="Genomic_DNA"/>
</dbReference>
<protein>
    <submittedName>
        <fullName evidence="1">Uncharacterized protein</fullName>
    </submittedName>
</protein>
<name>A0AAD9MHA3_PROWI</name>
<dbReference type="Proteomes" id="UP001255856">
    <property type="component" value="Unassembled WGS sequence"/>
</dbReference>
<sequence length="172" mass="18520">MYDARSHKILALNKTVKAAAAADNELASDMSDSVPITAYCLAFKDWGGTGCYLKVSQARPGSSLRFRLRSSAGEEVEKVMALPAGGAPWGEFFYLKGSSRHQARLTGTVEYVDEPATKWAVATTDPDAVTTFYSDGSMMGLGVAFPTWQTKVPMGNGKIIKLLTQKIKGDSD</sequence>
<reference evidence="1" key="1">
    <citation type="submission" date="2021-01" db="EMBL/GenBank/DDBJ databases">
        <authorList>
            <person name="Eckstrom K.M.E."/>
        </authorList>
    </citation>
    <scope>NUCLEOTIDE SEQUENCE</scope>
    <source>
        <strain evidence="1">UVCC 0001</strain>
    </source>
</reference>
<organism evidence="1 2">
    <name type="scientific">Prototheca wickerhamii</name>
    <dbReference type="NCBI Taxonomy" id="3111"/>
    <lineage>
        <taxon>Eukaryota</taxon>
        <taxon>Viridiplantae</taxon>
        <taxon>Chlorophyta</taxon>
        <taxon>core chlorophytes</taxon>
        <taxon>Trebouxiophyceae</taxon>
        <taxon>Chlorellales</taxon>
        <taxon>Chlorellaceae</taxon>
        <taxon>Prototheca</taxon>
    </lineage>
</organism>
<evidence type="ECO:0000313" key="1">
    <source>
        <dbReference type="EMBL" id="KAK2078254.1"/>
    </source>
</evidence>
<evidence type="ECO:0000313" key="2">
    <source>
        <dbReference type="Proteomes" id="UP001255856"/>
    </source>
</evidence>